<dbReference type="Proteomes" id="UP000231069">
    <property type="component" value="Unassembled WGS sequence"/>
</dbReference>
<organism evidence="2 3">
    <name type="scientific">Candidatus Gottesmanbacteria bacterium CG_4_10_14_0_8_um_filter_37_24</name>
    <dbReference type="NCBI Taxonomy" id="1974574"/>
    <lineage>
        <taxon>Bacteria</taxon>
        <taxon>Candidatus Gottesmaniibacteriota</taxon>
    </lineage>
</organism>
<dbReference type="PANTHER" id="PTHR37953:SF1">
    <property type="entry name" value="UPF0127 PROTEIN MJ1496"/>
    <property type="match status" value="1"/>
</dbReference>
<keyword evidence="1" id="KW-0472">Membrane</keyword>
<keyword evidence="1" id="KW-0812">Transmembrane</keyword>
<proteinExistence type="predicted"/>
<evidence type="ECO:0000313" key="2">
    <source>
        <dbReference type="EMBL" id="PIZ02722.1"/>
    </source>
</evidence>
<sequence>MQIRRSGFIKHILIFTICLIGLFLIYFKTSILHNNRDNSLGSVTLSGNSINIEVADTDETRSRGLSGRNYLRSDEGMLFIFNKPGKYYFWMKEMLFPLDFVWINGNHVVDLTENVNSPDTDKFIELPSFTSRFPFDKVLEINAGMIRKSNIKINDLVEYN</sequence>
<evidence type="ECO:0000313" key="3">
    <source>
        <dbReference type="Proteomes" id="UP000231069"/>
    </source>
</evidence>
<feature type="transmembrane region" description="Helical" evidence="1">
    <location>
        <begin position="7"/>
        <end position="27"/>
    </location>
</feature>
<dbReference type="PANTHER" id="PTHR37953">
    <property type="entry name" value="UPF0127 PROTEIN MJ1496"/>
    <property type="match status" value="1"/>
</dbReference>
<dbReference type="Pfam" id="PF02643">
    <property type="entry name" value="DUF192"/>
    <property type="match status" value="1"/>
</dbReference>
<evidence type="ECO:0000256" key="1">
    <source>
        <dbReference type="SAM" id="Phobius"/>
    </source>
</evidence>
<reference evidence="3" key="1">
    <citation type="submission" date="2017-09" db="EMBL/GenBank/DDBJ databases">
        <title>Depth-based differentiation of microbial function through sediment-hosted aquifers and enrichment of novel symbionts in the deep terrestrial subsurface.</title>
        <authorList>
            <person name="Probst A.J."/>
            <person name="Ladd B."/>
            <person name="Jarett J.K."/>
            <person name="Geller-Mcgrath D.E."/>
            <person name="Sieber C.M.K."/>
            <person name="Emerson J.B."/>
            <person name="Anantharaman K."/>
            <person name="Thomas B.C."/>
            <person name="Malmstrom R."/>
            <person name="Stieglmeier M."/>
            <person name="Klingl A."/>
            <person name="Woyke T."/>
            <person name="Ryan C.M."/>
            <person name="Banfield J.F."/>
        </authorList>
    </citation>
    <scope>NUCLEOTIDE SEQUENCE [LARGE SCALE GENOMIC DNA]</scope>
</reference>
<name>A0A2M7RR12_9BACT</name>
<comment type="caution">
    <text evidence="2">The sequence shown here is derived from an EMBL/GenBank/DDBJ whole genome shotgun (WGS) entry which is preliminary data.</text>
</comment>
<dbReference type="EMBL" id="PFMK01000055">
    <property type="protein sequence ID" value="PIZ02722.1"/>
    <property type="molecule type" value="Genomic_DNA"/>
</dbReference>
<evidence type="ECO:0008006" key="4">
    <source>
        <dbReference type="Google" id="ProtNLM"/>
    </source>
</evidence>
<accession>A0A2M7RR12</accession>
<protein>
    <recommendedName>
        <fullName evidence="4">DUF192 domain-containing protein</fullName>
    </recommendedName>
</protein>
<dbReference type="InterPro" id="IPR038695">
    <property type="entry name" value="Saro_0823-like_sf"/>
</dbReference>
<keyword evidence="1" id="KW-1133">Transmembrane helix</keyword>
<dbReference type="InterPro" id="IPR003795">
    <property type="entry name" value="DUF192"/>
</dbReference>
<gene>
    <name evidence="2" type="ORF">COY59_03220</name>
</gene>
<dbReference type="AlphaFoldDB" id="A0A2M7RR12"/>
<dbReference type="Gene3D" id="2.60.120.1140">
    <property type="entry name" value="Protein of unknown function DUF192"/>
    <property type="match status" value="1"/>
</dbReference>